<accession>A0A5C6F3Q8</accession>
<organism evidence="1 2">
    <name type="scientific">Rubripirellula reticaptiva</name>
    <dbReference type="NCBI Taxonomy" id="2528013"/>
    <lineage>
        <taxon>Bacteria</taxon>
        <taxon>Pseudomonadati</taxon>
        <taxon>Planctomycetota</taxon>
        <taxon>Planctomycetia</taxon>
        <taxon>Pirellulales</taxon>
        <taxon>Pirellulaceae</taxon>
        <taxon>Rubripirellula</taxon>
    </lineage>
</organism>
<dbReference type="InterPro" id="IPR015797">
    <property type="entry name" value="NUDIX_hydrolase-like_dom_sf"/>
</dbReference>
<gene>
    <name evidence="1" type="ORF">Poly59_20840</name>
</gene>
<dbReference type="AlphaFoldDB" id="A0A5C6F3Q8"/>
<dbReference type="Proteomes" id="UP000317977">
    <property type="component" value="Unassembled WGS sequence"/>
</dbReference>
<reference evidence="1 2" key="1">
    <citation type="submission" date="2019-02" db="EMBL/GenBank/DDBJ databases">
        <title>Deep-cultivation of Planctomycetes and their phenomic and genomic characterization uncovers novel biology.</title>
        <authorList>
            <person name="Wiegand S."/>
            <person name="Jogler M."/>
            <person name="Boedeker C."/>
            <person name="Pinto D."/>
            <person name="Vollmers J."/>
            <person name="Rivas-Marin E."/>
            <person name="Kohn T."/>
            <person name="Peeters S.H."/>
            <person name="Heuer A."/>
            <person name="Rast P."/>
            <person name="Oberbeckmann S."/>
            <person name="Bunk B."/>
            <person name="Jeske O."/>
            <person name="Meyerdierks A."/>
            <person name="Storesund J.E."/>
            <person name="Kallscheuer N."/>
            <person name="Luecker S."/>
            <person name="Lage O.M."/>
            <person name="Pohl T."/>
            <person name="Merkel B.J."/>
            <person name="Hornburger P."/>
            <person name="Mueller R.-W."/>
            <person name="Bruemmer F."/>
            <person name="Labrenz M."/>
            <person name="Spormann A.M."/>
            <person name="Op Den Camp H."/>
            <person name="Overmann J."/>
            <person name="Amann R."/>
            <person name="Jetten M.S.M."/>
            <person name="Mascher T."/>
            <person name="Medema M.H."/>
            <person name="Devos D.P."/>
            <person name="Kaster A.-K."/>
            <person name="Ovreas L."/>
            <person name="Rohde M."/>
            <person name="Galperin M.Y."/>
            <person name="Jogler C."/>
        </authorList>
    </citation>
    <scope>NUCLEOTIDE SEQUENCE [LARGE SCALE GENOMIC DNA]</scope>
    <source>
        <strain evidence="1 2">Poly59</strain>
    </source>
</reference>
<protein>
    <recommendedName>
        <fullName evidence="3">Nudix hydrolase domain-containing protein</fullName>
    </recommendedName>
</protein>
<dbReference type="SUPFAM" id="SSF55811">
    <property type="entry name" value="Nudix"/>
    <property type="match status" value="1"/>
</dbReference>
<name>A0A5C6F3Q8_9BACT</name>
<evidence type="ECO:0000313" key="2">
    <source>
        <dbReference type="Proteomes" id="UP000317977"/>
    </source>
</evidence>
<evidence type="ECO:0000313" key="1">
    <source>
        <dbReference type="EMBL" id="TWU55782.1"/>
    </source>
</evidence>
<sequence>MADTINYRLTIHRTIALATGANDLSGKEEHILVIPASVIDSIGTIAGFEPDLDRFLKPILASDQLTFHPRSTMETDPSFKQLIPYVLLQWTDADGVVHLFTYTRGGGSGEKRLHAKRSVGIGGHISEEDAAGGADPYTTGMHRELAEEIQLESGYDETQEGLIYDPSNDVGKVHVGVVHRFVLKTPDVKSNEADLADGGFVSVETLKSERDGLETWSQLAIDALYR</sequence>
<evidence type="ECO:0008006" key="3">
    <source>
        <dbReference type="Google" id="ProtNLM"/>
    </source>
</evidence>
<comment type="caution">
    <text evidence="1">The sequence shown here is derived from an EMBL/GenBank/DDBJ whole genome shotgun (WGS) entry which is preliminary data.</text>
</comment>
<proteinExistence type="predicted"/>
<dbReference type="EMBL" id="SJPX01000002">
    <property type="protein sequence ID" value="TWU55782.1"/>
    <property type="molecule type" value="Genomic_DNA"/>
</dbReference>
<dbReference type="Gene3D" id="3.90.79.10">
    <property type="entry name" value="Nucleoside Triphosphate Pyrophosphohydrolase"/>
    <property type="match status" value="1"/>
</dbReference>
<keyword evidence="2" id="KW-1185">Reference proteome</keyword>